<comment type="caution">
    <text evidence="4">The sequence shown here is derived from an EMBL/GenBank/DDBJ whole genome shotgun (WGS) entry which is preliminary data.</text>
</comment>
<comment type="similarity">
    <text evidence="1">Belongs to the thioesterase family.</text>
</comment>
<dbReference type="Proteomes" id="UP001520654">
    <property type="component" value="Unassembled WGS sequence"/>
</dbReference>
<dbReference type="Gene3D" id="3.40.50.1820">
    <property type="entry name" value="alpha/beta hydrolase"/>
    <property type="match status" value="1"/>
</dbReference>
<evidence type="ECO:0000256" key="1">
    <source>
        <dbReference type="ARBA" id="ARBA00007169"/>
    </source>
</evidence>
<evidence type="ECO:0000259" key="3">
    <source>
        <dbReference type="Pfam" id="PF00975"/>
    </source>
</evidence>
<organism evidence="4 5">
    <name type="scientific">Streptomyces flavotricini</name>
    <dbReference type="NCBI Taxonomy" id="66888"/>
    <lineage>
        <taxon>Bacteria</taxon>
        <taxon>Bacillati</taxon>
        <taxon>Actinomycetota</taxon>
        <taxon>Actinomycetes</taxon>
        <taxon>Kitasatosporales</taxon>
        <taxon>Streptomycetaceae</taxon>
        <taxon>Streptomyces</taxon>
    </lineage>
</organism>
<reference evidence="4 5" key="1">
    <citation type="submission" date="2021-08" db="EMBL/GenBank/DDBJ databases">
        <title>Genomic Architecture of Streptomyces flavotricini NGL1 and Streptomyces erythrochromogenes HMS4 With Differential Plant Beneficial attributes and laccase production capabilities.</title>
        <authorList>
            <person name="Salwan R."/>
            <person name="Kaur R."/>
            <person name="Sharma V."/>
        </authorList>
    </citation>
    <scope>NUCLEOTIDE SEQUENCE [LARGE SCALE GENOMIC DNA]</scope>
    <source>
        <strain evidence="4 5">NGL1</strain>
    </source>
</reference>
<name>A0ABS8EHI5_9ACTN</name>
<feature type="domain" description="Thioesterase" evidence="3">
    <location>
        <begin position="8"/>
        <end position="229"/>
    </location>
</feature>
<dbReference type="PANTHER" id="PTHR11487:SF0">
    <property type="entry name" value="S-ACYL FATTY ACID SYNTHASE THIOESTERASE, MEDIUM CHAIN"/>
    <property type="match status" value="1"/>
</dbReference>
<accession>A0ABS8EHI5</accession>
<dbReference type="SUPFAM" id="SSF53474">
    <property type="entry name" value="alpha/beta-Hydrolases"/>
    <property type="match status" value="1"/>
</dbReference>
<keyword evidence="5" id="KW-1185">Reference proteome</keyword>
<evidence type="ECO:0000313" key="4">
    <source>
        <dbReference type="EMBL" id="MCC0100548.1"/>
    </source>
</evidence>
<proteinExistence type="inferred from homology"/>
<gene>
    <name evidence="4" type="ORF">K7B10_38430</name>
</gene>
<dbReference type="Pfam" id="PF00975">
    <property type="entry name" value="Thioesterase"/>
    <property type="match status" value="1"/>
</dbReference>
<dbReference type="InterPro" id="IPR029058">
    <property type="entry name" value="AB_hydrolase_fold"/>
</dbReference>
<evidence type="ECO:0000313" key="5">
    <source>
        <dbReference type="Proteomes" id="UP001520654"/>
    </source>
</evidence>
<sequence length="262" mass="28078">MGDGQAVRLHCFAHAGAGVSSFYRWDKLAGSGVRTTPWLLPGRDERRREIRLTGRDELLADLKPLFERIADESGAPYILYGHSLGASVALTVAHAALEYGLPMPALLAVGASPPPDLPAALANSAELPDEELLRVLDRFDALPPGVRPGDVWFRSVFPVLRADLRLARNLRAAALAPTSPGPVPVPLLAVTGTEDPLVDAGAAAGWQRWTTGRLLRRTVPGGHFFVRGAELPRMLGRAARVVLRGHHGGTDQPERTGQGEGR</sequence>
<keyword evidence="4" id="KW-0378">Hydrolase</keyword>
<dbReference type="GO" id="GO:0016787">
    <property type="term" value="F:hydrolase activity"/>
    <property type="evidence" value="ECO:0007669"/>
    <property type="project" value="UniProtKB-KW"/>
</dbReference>
<protein>
    <submittedName>
        <fullName evidence="4">Alpha/beta fold hydrolase</fullName>
    </submittedName>
</protein>
<dbReference type="EMBL" id="JAINUL010000001">
    <property type="protein sequence ID" value="MCC0100548.1"/>
    <property type="molecule type" value="Genomic_DNA"/>
</dbReference>
<feature type="region of interest" description="Disordered" evidence="2">
    <location>
        <begin position="243"/>
        <end position="262"/>
    </location>
</feature>
<dbReference type="RefSeq" id="WP_229344281.1">
    <property type="nucleotide sequence ID" value="NZ_JAINUL010000001.1"/>
</dbReference>
<dbReference type="PANTHER" id="PTHR11487">
    <property type="entry name" value="THIOESTERASE"/>
    <property type="match status" value="1"/>
</dbReference>
<evidence type="ECO:0000256" key="2">
    <source>
        <dbReference type="SAM" id="MobiDB-lite"/>
    </source>
</evidence>
<dbReference type="InterPro" id="IPR012223">
    <property type="entry name" value="TEII"/>
</dbReference>
<dbReference type="InterPro" id="IPR001031">
    <property type="entry name" value="Thioesterase"/>
</dbReference>